<dbReference type="PANTHER" id="PTHR32282:SF34">
    <property type="entry name" value="PENICILLIN-BINDING PROTEIN 1A"/>
    <property type="match status" value="1"/>
</dbReference>
<proteinExistence type="predicted"/>
<evidence type="ECO:0000256" key="10">
    <source>
        <dbReference type="SAM" id="Phobius"/>
    </source>
</evidence>
<feature type="compositionally biased region" description="Pro residues" evidence="9">
    <location>
        <begin position="56"/>
        <end position="65"/>
    </location>
</feature>
<evidence type="ECO:0000256" key="6">
    <source>
        <dbReference type="ARBA" id="ARBA00023268"/>
    </source>
</evidence>
<evidence type="ECO:0000256" key="7">
    <source>
        <dbReference type="ARBA" id="ARBA00034000"/>
    </source>
</evidence>
<dbReference type="Gene3D" id="3.40.710.10">
    <property type="entry name" value="DD-peptidase/beta-lactamase superfamily"/>
    <property type="match status" value="1"/>
</dbReference>
<keyword evidence="10" id="KW-0472">Membrane</keyword>
<organism evidence="13 14">
    <name type="scientific">Actinokineospora xionganensis</name>
    <dbReference type="NCBI Taxonomy" id="2684470"/>
    <lineage>
        <taxon>Bacteria</taxon>
        <taxon>Bacillati</taxon>
        <taxon>Actinomycetota</taxon>
        <taxon>Actinomycetes</taxon>
        <taxon>Pseudonocardiales</taxon>
        <taxon>Pseudonocardiaceae</taxon>
        <taxon>Actinokineospora</taxon>
    </lineage>
</organism>
<feature type="region of interest" description="Disordered" evidence="9">
    <location>
        <begin position="926"/>
        <end position="997"/>
    </location>
</feature>
<sequence length="997" mass="106029">MNDHSDHRRREPEWPSGDEPDRGTGAEQSVERTGFWSPLWEEEDEAGRPRGGPDAPGRPPAPPGGAPDRPGSYPGGPDDFNAPARPRDDFGAPGRGPGGPNEFAGERGRGPGGPDEFGQGRPAGPVWPGGQGPGVPGGFGAAGAAAAGGLAAGAAGPGAGGIAGAAGRGGQRVPGGPGGPGVPNGPGMPVGPNGPGNFPGPDGPGGGFSGGPGATRALNTPGEQPTMAVPISGDRRLPPGSRPVPPHDPGEDPTIYLHQNPGHSRGEPALLTHREPDYEDDYVDDYGPDDEDPLTDAEARAMRRKKIWRRVRRTAYVGTALGIIIPVLAFFITYQMVEVESPQELAAKQDQAVTLLWADNTEITKLAESGANRQMLTYDQMPDIMRKAVYAAEDASFETNAGFDMTGILRAVWNQVSGGQGGGSTISQQYVKKASGDEDKTLTRKWTELVKSYKMNETYSKPDIITAYLNTIYFGRGAYGVAAAAKAYYNIDDLMTINKSQAALLAGMIQTPSRHKDAQYQLDRWTYVTGRMIANNWMTEAERQELPFQPPVPLAETKGDGLSAPLKARLPALVFAELKNLGIDEDTVRRHGYKIQLTLDKTAQSLAEQAVADVMQGQPPALHPGLVAVDPKTGHIRAYYPNSDGSGTDWAAAIQEPGSAFKPFDLVGLLKKDKGLYETYDSAPKAFGGSKIIKNASRPGCGECTVAQAMKESLNVVFSDMVYNDVKPKGVAEAAAQAGVRSPLDKALGDINIAIGGGDTQVTTVDMASAYATFAAGGVYRAPHLIAKVEKPDGTLVFEDKNWQPYLEKPAFDEDPEKSQKIARNVTEALLPIPKSSGIPCAGDRLCAGKTGTHQYQDTPDNSKAWMVGYTPQLSTAVSLSGDKDNGFKLKDAKGNIIYGSGLPGKIWKKFMDSYHQQLKLPKENFGKFVPIGKPEYKEPPSTSNPPTTTESKPTDETKPPKTTEPTEPTEPTTTTTRTRITRPTSEPGLPLPGSNW</sequence>
<feature type="compositionally biased region" description="Gly residues" evidence="9">
    <location>
        <begin position="155"/>
        <end position="184"/>
    </location>
</feature>
<dbReference type="EMBL" id="JABVED010000010">
    <property type="protein sequence ID" value="MBC6449161.1"/>
    <property type="molecule type" value="Genomic_DNA"/>
</dbReference>
<dbReference type="SUPFAM" id="SSF56601">
    <property type="entry name" value="beta-lactamase/transpeptidase-like"/>
    <property type="match status" value="1"/>
</dbReference>
<feature type="region of interest" description="Disordered" evidence="9">
    <location>
        <begin position="1"/>
        <end position="270"/>
    </location>
</feature>
<keyword evidence="1" id="KW-0121">Carboxypeptidase</keyword>
<protein>
    <submittedName>
        <fullName evidence="13">Penicillin-binding protein</fullName>
    </submittedName>
</protein>
<dbReference type="InterPro" id="IPR001264">
    <property type="entry name" value="Glyco_trans_51"/>
</dbReference>
<name>A0ABR7L8W8_9PSEU</name>
<dbReference type="InterPro" id="IPR012338">
    <property type="entry name" value="Beta-lactam/transpept-like"/>
</dbReference>
<feature type="compositionally biased region" description="Low complexity" evidence="9">
    <location>
        <begin position="142"/>
        <end position="154"/>
    </location>
</feature>
<evidence type="ECO:0000259" key="12">
    <source>
        <dbReference type="Pfam" id="PF00912"/>
    </source>
</evidence>
<evidence type="ECO:0000256" key="5">
    <source>
        <dbReference type="ARBA" id="ARBA00022801"/>
    </source>
</evidence>
<feature type="compositionally biased region" description="Low complexity" evidence="9">
    <location>
        <begin position="964"/>
        <end position="988"/>
    </location>
</feature>
<feature type="compositionally biased region" description="Gly residues" evidence="9">
    <location>
        <begin position="203"/>
        <end position="213"/>
    </location>
</feature>
<evidence type="ECO:0000256" key="4">
    <source>
        <dbReference type="ARBA" id="ARBA00022679"/>
    </source>
</evidence>
<dbReference type="RefSeq" id="WP_187221695.1">
    <property type="nucleotide sequence ID" value="NZ_JABVED010000010.1"/>
</dbReference>
<dbReference type="InterPro" id="IPR001460">
    <property type="entry name" value="PCN-bd_Tpept"/>
</dbReference>
<dbReference type="SUPFAM" id="SSF53955">
    <property type="entry name" value="Lysozyme-like"/>
    <property type="match status" value="1"/>
</dbReference>
<feature type="domain" description="Penicillin-binding protein transpeptidase" evidence="11">
    <location>
        <begin position="626"/>
        <end position="878"/>
    </location>
</feature>
<keyword evidence="4" id="KW-0808">Transferase</keyword>
<dbReference type="Proteomes" id="UP000734823">
    <property type="component" value="Unassembled WGS sequence"/>
</dbReference>
<keyword evidence="3" id="KW-0328">Glycosyltransferase</keyword>
<accession>A0ABR7L8W8</accession>
<feature type="transmembrane region" description="Helical" evidence="10">
    <location>
        <begin position="314"/>
        <end position="334"/>
    </location>
</feature>
<keyword evidence="6" id="KW-0511">Multifunctional enzyme</keyword>
<keyword evidence="2" id="KW-0645">Protease</keyword>
<feature type="domain" description="Glycosyl transferase family 51" evidence="12">
    <location>
        <begin position="361"/>
        <end position="532"/>
    </location>
</feature>
<keyword evidence="14" id="KW-1185">Reference proteome</keyword>
<reference evidence="13 14" key="1">
    <citation type="submission" date="2020-06" db="EMBL/GenBank/DDBJ databases">
        <title>Actinokineospora xiongansis sp. nov., isolated from soil of Baiyangdian.</title>
        <authorList>
            <person name="Zhang X."/>
        </authorList>
    </citation>
    <scope>NUCLEOTIDE SEQUENCE [LARGE SCALE GENOMIC DNA]</scope>
    <source>
        <strain evidence="13 14">HBU206404</strain>
    </source>
</reference>
<evidence type="ECO:0000256" key="3">
    <source>
        <dbReference type="ARBA" id="ARBA00022676"/>
    </source>
</evidence>
<gene>
    <name evidence="13" type="ORF">GPZ80_18505</name>
</gene>
<feature type="compositionally biased region" description="Low complexity" evidence="9">
    <location>
        <begin position="940"/>
        <end position="952"/>
    </location>
</feature>
<evidence type="ECO:0000256" key="1">
    <source>
        <dbReference type="ARBA" id="ARBA00022645"/>
    </source>
</evidence>
<keyword evidence="10" id="KW-1133">Transmembrane helix</keyword>
<keyword evidence="5" id="KW-0378">Hydrolase</keyword>
<feature type="compositionally biased region" description="Low complexity" evidence="9">
    <location>
        <begin position="116"/>
        <end position="126"/>
    </location>
</feature>
<dbReference type="PANTHER" id="PTHR32282">
    <property type="entry name" value="BINDING PROTEIN TRANSPEPTIDASE, PUTATIVE-RELATED"/>
    <property type="match status" value="1"/>
</dbReference>
<feature type="compositionally biased region" description="Low complexity" evidence="9">
    <location>
        <begin position="185"/>
        <end position="200"/>
    </location>
</feature>
<evidence type="ECO:0000256" key="8">
    <source>
        <dbReference type="ARBA" id="ARBA00049902"/>
    </source>
</evidence>
<dbReference type="Pfam" id="PF00912">
    <property type="entry name" value="Transgly"/>
    <property type="match status" value="1"/>
</dbReference>
<dbReference type="InterPro" id="IPR050396">
    <property type="entry name" value="Glycosyltr_51/Transpeptidase"/>
</dbReference>
<evidence type="ECO:0000256" key="9">
    <source>
        <dbReference type="SAM" id="MobiDB-lite"/>
    </source>
</evidence>
<evidence type="ECO:0000256" key="2">
    <source>
        <dbReference type="ARBA" id="ARBA00022670"/>
    </source>
</evidence>
<comment type="catalytic activity">
    <reaction evidence="7">
        <text>Preferential cleavage: (Ac)2-L-Lys-D-Ala-|-D-Ala. Also transpeptidation of peptidyl-alanyl moieties that are N-acyl substituents of D-alanine.</text>
        <dbReference type="EC" id="3.4.16.4"/>
    </reaction>
</comment>
<comment type="caution">
    <text evidence="13">The sequence shown here is derived from an EMBL/GenBank/DDBJ whole genome shotgun (WGS) entry which is preliminary data.</text>
</comment>
<dbReference type="InterPro" id="IPR036950">
    <property type="entry name" value="PBP_transglycosylase"/>
</dbReference>
<evidence type="ECO:0000313" key="13">
    <source>
        <dbReference type="EMBL" id="MBC6449161.1"/>
    </source>
</evidence>
<feature type="compositionally biased region" description="Basic and acidic residues" evidence="9">
    <location>
        <begin position="953"/>
        <end position="962"/>
    </location>
</feature>
<evidence type="ECO:0000259" key="11">
    <source>
        <dbReference type="Pfam" id="PF00905"/>
    </source>
</evidence>
<feature type="compositionally biased region" description="Basic and acidic residues" evidence="9">
    <location>
        <begin position="1"/>
        <end position="24"/>
    </location>
</feature>
<feature type="compositionally biased region" description="Gly residues" evidence="9">
    <location>
        <begin position="127"/>
        <end position="141"/>
    </location>
</feature>
<dbReference type="Pfam" id="PF00905">
    <property type="entry name" value="Transpeptidase"/>
    <property type="match status" value="1"/>
</dbReference>
<evidence type="ECO:0000313" key="14">
    <source>
        <dbReference type="Proteomes" id="UP000734823"/>
    </source>
</evidence>
<keyword evidence="10" id="KW-0812">Transmembrane</keyword>
<comment type="catalytic activity">
    <reaction evidence="8">
        <text>[GlcNAc-(1-&gt;4)-Mur2Ac(oyl-L-Ala-gamma-D-Glu-L-Lys-D-Ala-D-Ala)](n)-di-trans,octa-cis-undecaprenyl diphosphate + beta-D-GlcNAc-(1-&gt;4)-Mur2Ac(oyl-L-Ala-gamma-D-Glu-L-Lys-D-Ala-D-Ala)-di-trans,octa-cis-undecaprenyl diphosphate = [GlcNAc-(1-&gt;4)-Mur2Ac(oyl-L-Ala-gamma-D-Glu-L-Lys-D-Ala-D-Ala)](n+1)-di-trans,octa-cis-undecaprenyl diphosphate + di-trans,octa-cis-undecaprenyl diphosphate + H(+)</text>
        <dbReference type="Rhea" id="RHEA:23708"/>
        <dbReference type="Rhea" id="RHEA-COMP:9602"/>
        <dbReference type="Rhea" id="RHEA-COMP:9603"/>
        <dbReference type="ChEBI" id="CHEBI:15378"/>
        <dbReference type="ChEBI" id="CHEBI:58405"/>
        <dbReference type="ChEBI" id="CHEBI:60033"/>
        <dbReference type="ChEBI" id="CHEBI:78435"/>
        <dbReference type="EC" id="2.4.99.28"/>
    </reaction>
</comment>
<dbReference type="Gene3D" id="1.10.3810.10">
    <property type="entry name" value="Biosynthetic peptidoglycan transglycosylase-like"/>
    <property type="match status" value="1"/>
</dbReference>
<dbReference type="InterPro" id="IPR023346">
    <property type="entry name" value="Lysozyme-like_dom_sf"/>
</dbReference>